<feature type="compositionally biased region" description="Polar residues" evidence="1">
    <location>
        <begin position="46"/>
        <end position="59"/>
    </location>
</feature>
<name>A0A915KSZ1_ROMCU</name>
<proteinExistence type="predicted"/>
<protein>
    <submittedName>
        <fullName evidence="3">Uncharacterized protein</fullName>
    </submittedName>
</protein>
<feature type="region of interest" description="Disordered" evidence="1">
    <location>
        <begin position="96"/>
        <end position="151"/>
    </location>
</feature>
<dbReference type="Proteomes" id="UP000887565">
    <property type="component" value="Unplaced"/>
</dbReference>
<sequence length="151" mass="16967">MKLTDFISPLHRDAEIQRRLEALKNPPKDVFKVPLPPPPMDVEPATSATPSILPTITSQPPMAPTSAMTTTCVSADFKNYSRLSVCKEYLCFPPASPTAPCEDETSHATPQRRPPPVFNPFRFLDYPPDDYYDHPQSGFDLPRMSHHEEDS</sequence>
<evidence type="ECO:0000313" key="3">
    <source>
        <dbReference type="WBParaSite" id="nRc.2.0.1.t41235-RA"/>
    </source>
</evidence>
<evidence type="ECO:0000313" key="2">
    <source>
        <dbReference type="Proteomes" id="UP000887565"/>
    </source>
</evidence>
<organism evidence="2 3">
    <name type="scientific">Romanomermis culicivorax</name>
    <name type="common">Nematode worm</name>
    <dbReference type="NCBI Taxonomy" id="13658"/>
    <lineage>
        <taxon>Eukaryota</taxon>
        <taxon>Metazoa</taxon>
        <taxon>Ecdysozoa</taxon>
        <taxon>Nematoda</taxon>
        <taxon>Enoplea</taxon>
        <taxon>Dorylaimia</taxon>
        <taxon>Mermithida</taxon>
        <taxon>Mermithoidea</taxon>
        <taxon>Mermithidae</taxon>
        <taxon>Romanomermis</taxon>
    </lineage>
</organism>
<dbReference type="AlphaFoldDB" id="A0A915KSZ1"/>
<dbReference type="WBParaSite" id="nRc.2.0.1.t41235-RA">
    <property type="protein sequence ID" value="nRc.2.0.1.t41235-RA"/>
    <property type="gene ID" value="nRc.2.0.1.g41235"/>
</dbReference>
<feature type="region of interest" description="Disordered" evidence="1">
    <location>
        <begin position="43"/>
        <end position="67"/>
    </location>
</feature>
<reference evidence="3" key="1">
    <citation type="submission" date="2022-11" db="UniProtKB">
        <authorList>
            <consortium name="WormBaseParasite"/>
        </authorList>
    </citation>
    <scope>IDENTIFICATION</scope>
</reference>
<evidence type="ECO:0000256" key="1">
    <source>
        <dbReference type="SAM" id="MobiDB-lite"/>
    </source>
</evidence>
<accession>A0A915KSZ1</accession>
<keyword evidence="2" id="KW-1185">Reference proteome</keyword>